<feature type="non-terminal residue" evidence="1">
    <location>
        <position position="1"/>
    </location>
</feature>
<organism evidence="1 2">
    <name type="scientific">Rotaria magnacalcarata</name>
    <dbReference type="NCBI Taxonomy" id="392030"/>
    <lineage>
        <taxon>Eukaryota</taxon>
        <taxon>Metazoa</taxon>
        <taxon>Spiralia</taxon>
        <taxon>Gnathifera</taxon>
        <taxon>Rotifera</taxon>
        <taxon>Eurotatoria</taxon>
        <taxon>Bdelloidea</taxon>
        <taxon>Philodinida</taxon>
        <taxon>Philodinidae</taxon>
        <taxon>Rotaria</taxon>
    </lineage>
</organism>
<accession>A0A820R5D1</accession>
<feature type="non-terminal residue" evidence="1">
    <location>
        <position position="82"/>
    </location>
</feature>
<sequence length="82" mass="9965">LTTIVEVGTYLDANRWEELILTKLPQLAKFDFRYSAYFADDYDTPSYFGQPNQFISPFWLERRWILEIEVEFENVIYVIRPY</sequence>
<evidence type="ECO:0000313" key="2">
    <source>
        <dbReference type="Proteomes" id="UP000663842"/>
    </source>
</evidence>
<protein>
    <submittedName>
        <fullName evidence="1">Uncharacterized protein</fullName>
    </submittedName>
</protein>
<proteinExistence type="predicted"/>
<evidence type="ECO:0000313" key="1">
    <source>
        <dbReference type="EMBL" id="CAF4431248.1"/>
    </source>
</evidence>
<dbReference type="AlphaFoldDB" id="A0A820R5D1"/>
<dbReference type="Proteomes" id="UP000663842">
    <property type="component" value="Unassembled WGS sequence"/>
</dbReference>
<reference evidence="1" key="1">
    <citation type="submission" date="2021-02" db="EMBL/GenBank/DDBJ databases">
        <authorList>
            <person name="Nowell W R."/>
        </authorList>
    </citation>
    <scope>NUCLEOTIDE SEQUENCE</scope>
</reference>
<dbReference type="EMBL" id="CAJOBF010035152">
    <property type="protein sequence ID" value="CAF4431248.1"/>
    <property type="molecule type" value="Genomic_DNA"/>
</dbReference>
<comment type="caution">
    <text evidence="1">The sequence shown here is derived from an EMBL/GenBank/DDBJ whole genome shotgun (WGS) entry which is preliminary data.</text>
</comment>
<name>A0A820R5D1_9BILA</name>
<gene>
    <name evidence="1" type="ORF">UXM345_LOCUS38988</name>
</gene>